<organism evidence="2 3">
    <name type="scientific">Streptomyces shaanxiensis</name>
    <dbReference type="NCBI Taxonomy" id="653357"/>
    <lineage>
        <taxon>Bacteria</taxon>
        <taxon>Bacillati</taxon>
        <taxon>Actinomycetota</taxon>
        <taxon>Actinomycetes</taxon>
        <taxon>Kitasatosporales</taxon>
        <taxon>Streptomycetaceae</taxon>
        <taxon>Streptomyces</taxon>
    </lineage>
</organism>
<sequence length="103" mass="10745">MSEGLRKVDRTLGTADPEIVGRGWEPRRVGRCTRSDTRLGDGPHGDRSAWGFGWADMGSAAGEIGGVGGDRALAAREIGRVGLTLRASTGRAGGAGGVVNWRR</sequence>
<name>A0ABP7VJ03_9ACTN</name>
<evidence type="ECO:0000313" key="2">
    <source>
        <dbReference type="EMBL" id="GAA4068332.1"/>
    </source>
</evidence>
<proteinExistence type="predicted"/>
<accession>A0ABP7VJ03</accession>
<feature type="compositionally biased region" description="Basic and acidic residues" evidence="1">
    <location>
        <begin position="1"/>
        <end position="10"/>
    </location>
</feature>
<comment type="caution">
    <text evidence="2">The sequence shown here is derived from an EMBL/GenBank/DDBJ whole genome shotgun (WGS) entry which is preliminary data.</text>
</comment>
<gene>
    <name evidence="2" type="ORF">GCM10022233_50140</name>
</gene>
<feature type="region of interest" description="Disordered" evidence="1">
    <location>
        <begin position="1"/>
        <end position="21"/>
    </location>
</feature>
<protein>
    <submittedName>
        <fullName evidence="2">Uncharacterized protein</fullName>
    </submittedName>
</protein>
<keyword evidence="3" id="KW-1185">Reference proteome</keyword>
<evidence type="ECO:0000313" key="3">
    <source>
        <dbReference type="Proteomes" id="UP001499984"/>
    </source>
</evidence>
<reference evidence="3" key="1">
    <citation type="journal article" date="2019" name="Int. J. Syst. Evol. Microbiol.">
        <title>The Global Catalogue of Microorganisms (GCM) 10K type strain sequencing project: providing services to taxonomists for standard genome sequencing and annotation.</title>
        <authorList>
            <consortium name="The Broad Institute Genomics Platform"/>
            <consortium name="The Broad Institute Genome Sequencing Center for Infectious Disease"/>
            <person name="Wu L."/>
            <person name="Ma J."/>
        </authorList>
    </citation>
    <scope>NUCLEOTIDE SEQUENCE [LARGE SCALE GENOMIC DNA]</scope>
    <source>
        <strain evidence="3">JCM 16925</strain>
    </source>
</reference>
<dbReference type="Proteomes" id="UP001499984">
    <property type="component" value="Unassembled WGS sequence"/>
</dbReference>
<dbReference type="EMBL" id="BAAAZY010000012">
    <property type="protein sequence ID" value="GAA4068332.1"/>
    <property type="molecule type" value="Genomic_DNA"/>
</dbReference>
<evidence type="ECO:0000256" key="1">
    <source>
        <dbReference type="SAM" id="MobiDB-lite"/>
    </source>
</evidence>